<evidence type="ECO:0008006" key="3">
    <source>
        <dbReference type="Google" id="ProtNLM"/>
    </source>
</evidence>
<dbReference type="SUPFAM" id="SSF55961">
    <property type="entry name" value="Bet v1-like"/>
    <property type="match status" value="1"/>
</dbReference>
<proteinExistence type="predicted"/>
<accession>A0ABR1RJH7</accession>
<dbReference type="EMBL" id="JAQQWI010000013">
    <property type="protein sequence ID" value="KAK8013411.1"/>
    <property type="molecule type" value="Genomic_DNA"/>
</dbReference>
<evidence type="ECO:0000313" key="1">
    <source>
        <dbReference type="EMBL" id="KAK8013411.1"/>
    </source>
</evidence>
<dbReference type="Pfam" id="PF08982">
    <property type="entry name" value="AtaL"/>
    <property type="match status" value="1"/>
</dbReference>
<dbReference type="InterPro" id="IPR015075">
    <property type="entry name" value="AtaL"/>
</dbReference>
<dbReference type="Proteomes" id="UP001396898">
    <property type="component" value="Unassembled WGS sequence"/>
</dbReference>
<name>A0ABR1RJH7_9PEZI</name>
<keyword evidence="2" id="KW-1185">Reference proteome</keyword>
<dbReference type="Gene3D" id="3.30.530.20">
    <property type="match status" value="1"/>
</dbReference>
<comment type="caution">
    <text evidence="1">The sequence shown here is derived from an EMBL/GenBank/DDBJ whole genome shotgun (WGS) entry which is preliminary data.</text>
</comment>
<protein>
    <recommendedName>
        <fullName evidence="3">DUF1857-domain-containing protein</fullName>
    </recommendedName>
</protein>
<reference evidence="1 2" key="1">
    <citation type="submission" date="2023-01" db="EMBL/GenBank/DDBJ databases">
        <title>Analysis of 21 Apiospora genomes using comparative genomics revels a genus with tremendous synthesis potential of carbohydrate active enzymes and secondary metabolites.</title>
        <authorList>
            <person name="Sorensen T."/>
        </authorList>
    </citation>
    <scope>NUCLEOTIDE SEQUENCE [LARGE SCALE GENOMIC DNA]</scope>
    <source>
        <strain evidence="1 2">CBS 20057</strain>
    </source>
</reference>
<sequence>MAVNVAFTSPVNKPGQEPYLSAEDVWSGILDSVRRPEEFVDYIAKTEILEDTGLALKRILHFVPGGSHGAPGGRLEQDITIMPEFKVEFVAATTGKATLMVSSEADTDGSDGQVYMTQCFEVAYPKGVAPSSEAAVKQLNHLSGVARRNVLSNIQSFRDLKSKKP</sequence>
<organism evidence="1 2">
    <name type="scientific">Apiospora marii</name>
    <dbReference type="NCBI Taxonomy" id="335849"/>
    <lineage>
        <taxon>Eukaryota</taxon>
        <taxon>Fungi</taxon>
        <taxon>Dikarya</taxon>
        <taxon>Ascomycota</taxon>
        <taxon>Pezizomycotina</taxon>
        <taxon>Sordariomycetes</taxon>
        <taxon>Xylariomycetidae</taxon>
        <taxon>Amphisphaeriales</taxon>
        <taxon>Apiosporaceae</taxon>
        <taxon>Apiospora</taxon>
    </lineage>
</organism>
<dbReference type="InterPro" id="IPR023393">
    <property type="entry name" value="START-like_dom_sf"/>
</dbReference>
<evidence type="ECO:0000313" key="2">
    <source>
        <dbReference type="Proteomes" id="UP001396898"/>
    </source>
</evidence>
<gene>
    <name evidence="1" type="ORF">PG991_009004</name>
</gene>